<protein>
    <submittedName>
        <fullName evidence="15">Myeloid zinc finger 1-like</fullName>
    </submittedName>
</protein>
<keyword evidence="3" id="KW-0479">Metal-binding</keyword>
<evidence type="ECO:0000256" key="3">
    <source>
        <dbReference type="ARBA" id="ARBA00022723"/>
    </source>
</evidence>
<dbReference type="InterPro" id="IPR013087">
    <property type="entry name" value="Znf_C2H2_type"/>
</dbReference>
<keyword evidence="7" id="KW-0805">Transcription regulation</keyword>
<dbReference type="Gene3D" id="3.30.160.60">
    <property type="entry name" value="Classic Zinc Finger"/>
    <property type="match status" value="3"/>
</dbReference>
<organism evidence="14 15">
    <name type="scientific">Thamnophis sirtalis</name>
    <dbReference type="NCBI Taxonomy" id="35019"/>
    <lineage>
        <taxon>Eukaryota</taxon>
        <taxon>Metazoa</taxon>
        <taxon>Chordata</taxon>
        <taxon>Craniata</taxon>
        <taxon>Vertebrata</taxon>
        <taxon>Euteleostomi</taxon>
        <taxon>Lepidosauria</taxon>
        <taxon>Squamata</taxon>
        <taxon>Bifurcata</taxon>
        <taxon>Unidentata</taxon>
        <taxon>Episquamata</taxon>
        <taxon>Toxicofera</taxon>
        <taxon>Serpentes</taxon>
        <taxon>Colubroidea</taxon>
        <taxon>Colubridae</taxon>
        <taxon>Natricinae</taxon>
        <taxon>Thamnophis</taxon>
    </lineage>
</organism>
<sequence length="186" mass="21593">MAMHQLTHGDVRLMEHQNVHAQEETFSRCPGCEKSSLAHRAIDTGEGPGPPVGFGRRSRQRIQPSQHRPRQDGGDKAYECPLCRKEFQRKRNLTAHLKTHTGERPYGCLQCGKRFSEKAKLTRHQRVHTGEKPYTCPTCLKSFSQRETLLKHQRIHMGEKPYRWGRFWTERDAVVASLNSPRRKLQ</sequence>
<evidence type="ECO:0000259" key="13">
    <source>
        <dbReference type="PROSITE" id="PS50157"/>
    </source>
</evidence>
<dbReference type="GO" id="GO:0005634">
    <property type="term" value="C:nucleus"/>
    <property type="evidence" value="ECO:0007669"/>
    <property type="project" value="UniProtKB-SubCell"/>
</dbReference>
<dbReference type="GO" id="GO:0008270">
    <property type="term" value="F:zinc ion binding"/>
    <property type="evidence" value="ECO:0007669"/>
    <property type="project" value="UniProtKB-KW"/>
</dbReference>
<keyword evidence="4" id="KW-0677">Repeat</keyword>
<dbReference type="SUPFAM" id="SSF57667">
    <property type="entry name" value="beta-beta-alpha zinc fingers"/>
    <property type="match status" value="2"/>
</dbReference>
<accession>A0A6I9XJP3</accession>
<dbReference type="PROSITE" id="PS50157">
    <property type="entry name" value="ZINC_FINGER_C2H2_2"/>
    <property type="match status" value="3"/>
</dbReference>
<dbReference type="GO" id="GO:0000978">
    <property type="term" value="F:RNA polymerase II cis-regulatory region sequence-specific DNA binding"/>
    <property type="evidence" value="ECO:0007669"/>
    <property type="project" value="TreeGrafter"/>
</dbReference>
<feature type="region of interest" description="Disordered" evidence="12">
    <location>
        <begin position="41"/>
        <end position="77"/>
    </location>
</feature>
<dbReference type="GeneID" id="106542838"/>
<comment type="similarity">
    <text evidence="2">Belongs to the krueppel C2H2-type zinc-finger protein family.</text>
</comment>
<evidence type="ECO:0000256" key="6">
    <source>
        <dbReference type="ARBA" id="ARBA00022833"/>
    </source>
</evidence>
<reference evidence="15" key="1">
    <citation type="submission" date="2025-08" db="UniProtKB">
        <authorList>
            <consortium name="RefSeq"/>
        </authorList>
    </citation>
    <scope>IDENTIFICATION</scope>
    <source>
        <tissue evidence="15">Skeletal muscle</tissue>
    </source>
</reference>
<keyword evidence="14" id="KW-1185">Reference proteome</keyword>
<keyword evidence="9" id="KW-0804">Transcription</keyword>
<evidence type="ECO:0000256" key="10">
    <source>
        <dbReference type="ARBA" id="ARBA00023242"/>
    </source>
</evidence>
<dbReference type="AlphaFoldDB" id="A0A6I9XJP3"/>
<evidence type="ECO:0000256" key="12">
    <source>
        <dbReference type="SAM" id="MobiDB-lite"/>
    </source>
</evidence>
<evidence type="ECO:0000256" key="1">
    <source>
        <dbReference type="ARBA" id="ARBA00004123"/>
    </source>
</evidence>
<dbReference type="FunFam" id="3.30.160.60:FF:002343">
    <property type="entry name" value="Zinc finger protein 33A"/>
    <property type="match status" value="1"/>
</dbReference>
<evidence type="ECO:0000256" key="8">
    <source>
        <dbReference type="ARBA" id="ARBA00023125"/>
    </source>
</evidence>
<evidence type="ECO:0000256" key="5">
    <source>
        <dbReference type="ARBA" id="ARBA00022771"/>
    </source>
</evidence>
<keyword evidence="6" id="KW-0862">Zinc</keyword>
<dbReference type="PROSITE" id="PS00028">
    <property type="entry name" value="ZINC_FINGER_C2H2_1"/>
    <property type="match status" value="3"/>
</dbReference>
<keyword evidence="8" id="KW-0238">DNA-binding</keyword>
<dbReference type="Proteomes" id="UP000504617">
    <property type="component" value="Unplaced"/>
</dbReference>
<comment type="subcellular location">
    <subcellularLocation>
        <location evidence="1">Nucleus</location>
    </subcellularLocation>
</comment>
<dbReference type="FunFam" id="3.30.160.60:FF:001498">
    <property type="entry name" value="Zinc finger protein 404"/>
    <property type="match status" value="1"/>
</dbReference>
<dbReference type="PANTHER" id="PTHR23226:SF416">
    <property type="entry name" value="FI01424P"/>
    <property type="match status" value="1"/>
</dbReference>
<dbReference type="KEGG" id="tsr:106542838"/>
<evidence type="ECO:0000256" key="9">
    <source>
        <dbReference type="ARBA" id="ARBA00023163"/>
    </source>
</evidence>
<feature type="domain" description="C2H2-type" evidence="13">
    <location>
        <begin position="134"/>
        <end position="161"/>
    </location>
</feature>
<evidence type="ECO:0000256" key="11">
    <source>
        <dbReference type="PROSITE-ProRule" id="PRU00042"/>
    </source>
</evidence>
<dbReference type="InterPro" id="IPR036236">
    <property type="entry name" value="Znf_C2H2_sf"/>
</dbReference>
<keyword evidence="5 11" id="KW-0863">Zinc-finger</keyword>
<dbReference type="OrthoDB" id="654211at2759"/>
<evidence type="ECO:0000313" key="15">
    <source>
        <dbReference type="RefSeq" id="XP_013914157.1"/>
    </source>
</evidence>
<keyword evidence="10" id="KW-0539">Nucleus</keyword>
<dbReference type="RefSeq" id="XP_013914157.1">
    <property type="nucleotide sequence ID" value="XM_014058682.1"/>
</dbReference>
<name>A0A6I9XJP3_9SAUR</name>
<dbReference type="PANTHER" id="PTHR23226">
    <property type="entry name" value="ZINC FINGER AND SCAN DOMAIN-CONTAINING"/>
    <property type="match status" value="1"/>
</dbReference>
<dbReference type="FunFam" id="3.30.160.60:FF:000320">
    <property type="entry name" value="Zinc finger protein 777"/>
    <property type="match status" value="1"/>
</dbReference>
<feature type="domain" description="C2H2-type" evidence="13">
    <location>
        <begin position="78"/>
        <end position="105"/>
    </location>
</feature>
<evidence type="ECO:0000313" key="14">
    <source>
        <dbReference type="Proteomes" id="UP000504617"/>
    </source>
</evidence>
<evidence type="ECO:0000256" key="7">
    <source>
        <dbReference type="ARBA" id="ARBA00023015"/>
    </source>
</evidence>
<dbReference type="Pfam" id="PF00096">
    <property type="entry name" value="zf-C2H2"/>
    <property type="match status" value="3"/>
</dbReference>
<evidence type="ECO:0000256" key="4">
    <source>
        <dbReference type="ARBA" id="ARBA00022737"/>
    </source>
</evidence>
<dbReference type="SMART" id="SM00355">
    <property type="entry name" value="ZnF_C2H2"/>
    <property type="match status" value="3"/>
</dbReference>
<gene>
    <name evidence="15" type="primary">LOC106542838</name>
</gene>
<evidence type="ECO:0000256" key="2">
    <source>
        <dbReference type="ARBA" id="ARBA00006991"/>
    </source>
</evidence>
<proteinExistence type="inferred from homology"/>
<feature type="domain" description="C2H2-type" evidence="13">
    <location>
        <begin position="106"/>
        <end position="133"/>
    </location>
</feature>
<dbReference type="GO" id="GO:0000981">
    <property type="term" value="F:DNA-binding transcription factor activity, RNA polymerase II-specific"/>
    <property type="evidence" value="ECO:0007669"/>
    <property type="project" value="TreeGrafter"/>
</dbReference>